<gene>
    <name evidence="1" type="ORF">J4732_02035</name>
</gene>
<accession>A0A939NSR8</accession>
<comment type="caution">
    <text evidence="1">The sequence shown here is derived from an EMBL/GenBank/DDBJ whole genome shotgun (WGS) entry which is preliminary data.</text>
</comment>
<sequence>MLAAYISTETQRHGAVQADNNWRLATFSSQQPLDIRFETSPPDSDLALI</sequence>
<organism evidence="1">
    <name type="scientific">Serratia marcescens</name>
    <dbReference type="NCBI Taxonomy" id="615"/>
    <lineage>
        <taxon>Bacteria</taxon>
        <taxon>Pseudomonadati</taxon>
        <taxon>Pseudomonadota</taxon>
        <taxon>Gammaproteobacteria</taxon>
        <taxon>Enterobacterales</taxon>
        <taxon>Yersiniaceae</taxon>
        <taxon>Serratia</taxon>
    </lineage>
</organism>
<dbReference type="EMBL" id="JAGETR010000010">
    <property type="protein sequence ID" value="MBO2006589.1"/>
    <property type="molecule type" value="Genomic_DNA"/>
</dbReference>
<name>A0A939NSR8_SERMA</name>
<evidence type="ECO:0000313" key="1">
    <source>
        <dbReference type="EMBL" id="MBO2006589.1"/>
    </source>
</evidence>
<dbReference type="AlphaFoldDB" id="A0A939NSR8"/>
<reference evidence="1" key="1">
    <citation type="submission" date="2021-03" db="EMBL/GenBank/DDBJ databases">
        <title>Molecular epidemiology and mechanisms of colistin and carbapenem resistance in Enterobacteriaceae from clinical isolates, the environment and porcine samples in Pretoria, South Africa.</title>
        <authorList>
            <person name="Bogoshi D."/>
            <person name="Mbelle N.M."/>
            <person name="Naidoo V."/>
            <person name="Osei Sekyere J."/>
        </authorList>
    </citation>
    <scope>NUCLEOTIDE SEQUENCE</scope>
    <source>
        <strain evidence="1">C080</strain>
    </source>
</reference>
<proteinExistence type="predicted"/>
<protein>
    <submittedName>
        <fullName evidence="1">Uncharacterized protein</fullName>
    </submittedName>
</protein>